<dbReference type="EMBL" id="JAHWGI010001356">
    <property type="protein sequence ID" value="KAK3928879.1"/>
    <property type="molecule type" value="Genomic_DNA"/>
</dbReference>
<keyword evidence="1" id="KW-0456">Lyase</keyword>
<dbReference type="GO" id="GO:0016829">
    <property type="term" value="F:lyase activity"/>
    <property type="evidence" value="ECO:0007669"/>
    <property type="project" value="UniProtKB-KW"/>
</dbReference>
<evidence type="ECO:0000313" key="1">
    <source>
        <dbReference type="EMBL" id="KAK3928879.1"/>
    </source>
</evidence>
<reference evidence="1" key="2">
    <citation type="journal article" date="2023" name="BMC Genomics">
        <title>Pest status, molecular evolution, and epigenetic factors derived from the genome assembly of Frankliniella fusca, a thysanopteran phytovirus vector.</title>
        <authorList>
            <person name="Catto M.A."/>
            <person name="Labadie P.E."/>
            <person name="Jacobson A.L."/>
            <person name="Kennedy G.G."/>
            <person name="Srinivasan R."/>
            <person name="Hunt B.G."/>
        </authorList>
    </citation>
    <scope>NUCLEOTIDE SEQUENCE</scope>
    <source>
        <strain evidence="1">PL_HMW_Pooled</strain>
    </source>
</reference>
<keyword evidence="2" id="KW-1185">Reference proteome</keyword>
<evidence type="ECO:0000313" key="2">
    <source>
        <dbReference type="Proteomes" id="UP001219518"/>
    </source>
</evidence>
<comment type="caution">
    <text evidence="1">The sequence shown here is derived from an EMBL/GenBank/DDBJ whole genome shotgun (WGS) entry which is preliminary data.</text>
</comment>
<organism evidence="1 2">
    <name type="scientific">Frankliniella fusca</name>
    <dbReference type="NCBI Taxonomy" id="407009"/>
    <lineage>
        <taxon>Eukaryota</taxon>
        <taxon>Metazoa</taxon>
        <taxon>Ecdysozoa</taxon>
        <taxon>Arthropoda</taxon>
        <taxon>Hexapoda</taxon>
        <taxon>Insecta</taxon>
        <taxon>Pterygota</taxon>
        <taxon>Neoptera</taxon>
        <taxon>Paraneoptera</taxon>
        <taxon>Thysanoptera</taxon>
        <taxon>Terebrantia</taxon>
        <taxon>Thripoidea</taxon>
        <taxon>Thripidae</taxon>
        <taxon>Frankliniella</taxon>
    </lineage>
</organism>
<dbReference type="Proteomes" id="UP001219518">
    <property type="component" value="Unassembled WGS sequence"/>
</dbReference>
<gene>
    <name evidence="1" type="ORF">KUF71_017103</name>
</gene>
<sequence length="390" mass="44269">MEGITLPPEAKIHMALDDIIRIEKPFLGISHNMYKRKRPQYMKRTYQPHWRRRRFISQNWRLRGNGPRAPRNRTKILNFLERKYATKPLHSVFQRLGYRNQWINQWDMSRKKLRNARRTMNYSSRVPPFQQRIEIDPSMQPPATEPPKPLTKVDFAKLREVLGGFITSISQKSTEDGALITTIRGLDNSFDSRSDIHSNSNMSVKSDPQQPTDSDIINNLNNGHRTFLGGTNAMSSTAQNQFGMASSQQPNEGRIFNHIWNRAYGGAGSVMDSQMQSGCPMDFSGSNEGSNRVFSHIMQNSLMNSGFHPPNNMECQSTITNSAASIQPIWMNSNGNMNGVRMSNFNMSKNMVSANSNMHQNGPCTNFTITPHSSGPIQARFKNGPDISIE</sequence>
<accession>A0AAE1LS54</accession>
<proteinExistence type="predicted"/>
<protein>
    <submittedName>
        <fullName evidence="1">Cytochrome c heme lyase</fullName>
    </submittedName>
</protein>
<name>A0AAE1LS54_9NEOP</name>
<reference evidence="1" key="1">
    <citation type="submission" date="2021-07" db="EMBL/GenBank/DDBJ databases">
        <authorList>
            <person name="Catto M.A."/>
            <person name="Jacobson A."/>
            <person name="Kennedy G."/>
            <person name="Labadie P."/>
            <person name="Hunt B.G."/>
            <person name="Srinivasan R."/>
        </authorList>
    </citation>
    <scope>NUCLEOTIDE SEQUENCE</scope>
    <source>
        <strain evidence="1">PL_HMW_Pooled</strain>
        <tissue evidence="1">Head</tissue>
    </source>
</reference>
<dbReference type="AlphaFoldDB" id="A0AAE1LS54"/>